<dbReference type="Proteomes" id="UP000279911">
    <property type="component" value="Unassembled WGS sequence"/>
</dbReference>
<evidence type="ECO:0000313" key="2">
    <source>
        <dbReference type="Proteomes" id="UP000279911"/>
    </source>
</evidence>
<reference evidence="2" key="1">
    <citation type="submission" date="2018-12" db="EMBL/GenBank/DDBJ databases">
        <title>Bacillus chawlae sp. nov., Bacillus glennii sp. nov., and Bacillus saganii sp. nov. Isolated from the Vehicle Assembly Building at Kennedy Space Center where the Viking Spacecraft were Assembled.</title>
        <authorList>
            <person name="Seuylemezian A."/>
            <person name="Vaishampayan P."/>
        </authorList>
    </citation>
    <scope>NUCLEOTIDE SEQUENCE [LARGE SCALE GENOMIC DNA]</scope>
    <source>
        <strain evidence="2">DSM 13966</strain>
    </source>
</reference>
<gene>
    <name evidence="1" type="ORF">EJA10_04900</name>
</gene>
<dbReference type="RefSeq" id="WP_125478899.1">
    <property type="nucleotide sequence ID" value="NZ_RSFW01000007.1"/>
</dbReference>
<protein>
    <submittedName>
        <fullName evidence="1">Uncharacterized protein</fullName>
    </submittedName>
</protein>
<organism evidence="1 2">
    <name type="scientific">Mesobacillus subterraneus</name>
    <dbReference type="NCBI Taxonomy" id="285983"/>
    <lineage>
        <taxon>Bacteria</taxon>
        <taxon>Bacillati</taxon>
        <taxon>Bacillota</taxon>
        <taxon>Bacilli</taxon>
        <taxon>Bacillales</taxon>
        <taxon>Bacillaceae</taxon>
        <taxon>Mesobacillus</taxon>
    </lineage>
</organism>
<comment type="caution">
    <text evidence="1">The sequence shown here is derived from an EMBL/GenBank/DDBJ whole genome shotgun (WGS) entry which is preliminary data.</text>
</comment>
<sequence length="169" mass="19308">MGKILAIIFISLFITGVFWVGSGEFSIHGHSSITPDNKAFFEEKKPFHLGYVFRWNGVGQPVIQDIILIKKDGTKVGNDDKRISIKVYISEQGIGAVDEGTAIDEGYFEQYLPVEDFKVTNKILFLVLRVELKDESFENDIEQMLIEFKMMNFNRAKYIDFPGIVDETN</sequence>
<dbReference type="EMBL" id="RSFW01000007">
    <property type="protein sequence ID" value="RSD28427.1"/>
    <property type="molecule type" value="Genomic_DNA"/>
</dbReference>
<dbReference type="OrthoDB" id="2085682at2"/>
<dbReference type="AlphaFoldDB" id="A0A427TVB1"/>
<evidence type="ECO:0000313" key="1">
    <source>
        <dbReference type="EMBL" id="RSD28427.1"/>
    </source>
</evidence>
<accession>A0A427TVB1</accession>
<proteinExistence type="predicted"/>
<name>A0A427TVB1_9BACI</name>